<comment type="caution">
    <text evidence="1">The sequence shown here is derived from an EMBL/GenBank/DDBJ whole genome shotgun (WGS) entry which is preliminary data.</text>
</comment>
<reference evidence="1" key="1">
    <citation type="journal article" date="2022" name="bioRxiv">
        <title>Sequencing and chromosome-scale assembly of the giantPleurodeles waltlgenome.</title>
        <authorList>
            <person name="Brown T."/>
            <person name="Elewa A."/>
            <person name="Iarovenko S."/>
            <person name="Subramanian E."/>
            <person name="Araus A.J."/>
            <person name="Petzold A."/>
            <person name="Susuki M."/>
            <person name="Suzuki K.-i.T."/>
            <person name="Hayashi T."/>
            <person name="Toyoda A."/>
            <person name="Oliveira C."/>
            <person name="Osipova E."/>
            <person name="Leigh N.D."/>
            <person name="Simon A."/>
            <person name="Yun M.H."/>
        </authorList>
    </citation>
    <scope>NUCLEOTIDE SEQUENCE</scope>
    <source>
        <strain evidence="1">20211129_DDA</strain>
        <tissue evidence="1">Liver</tissue>
    </source>
</reference>
<dbReference type="Proteomes" id="UP001066276">
    <property type="component" value="Chromosome 3_1"/>
</dbReference>
<protein>
    <submittedName>
        <fullName evidence="1">Uncharacterized protein</fullName>
    </submittedName>
</protein>
<gene>
    <name evidence="1" type="ORF">NDU88_005292</name>
</gene>
<dbReference type="EMBL" id="JANPWB010000005">
    <property type="protein sequence ID" value="KAJ1188531.1"/>
    <property type="molecule type" value="Genomic_DNA"/>
</dbReference>
<organism evidence="1 2">
    <name type="scientific">Pleurodeles waltl</name>
    <name type="common">Iberian ribbed newt</name>
    <dbReference type="NCBI Taxonomy" id="8319"/>
    <lineage>
        <taxon>Eukaryota</taxon>
        <taxon>Metazoa</taxon>
        <taxon>Chordata</taxon>
        <taxon>Craniata</taxon>
        <taxon>Vertebrata</taxon>
        <taxon>Euteleostomi</taxon>
        <taxon>Amphibia</taxon>
        <taxon>Batrachia</taxon>
        <taxon>Caudata</taxon>
        <taxon>Salamandroidea</taxon>
        <taxon>Salamandridae</taxon>
        <taxon>Pleurodelinae</taxon>
        <taxon>Pleurodeles</taxon>
    </lineage>
</organism>
<evidence type="ECO:0000313" key="1">
    <source>
        <dbReference type="EMBL" id="KAJ1188531.1"/>
    </source>
</evidence>
<dbReference type="AlphaFoldDB" id="A0AAV7UJG7"/>
<proteinExistence type="predicted"/>
<evidence type="ECO:0000313" key="2">
    <source>
        <dbReference type="Proteomes" id="UP001066276"/>
    </source>
</evidence>
<sequence length="96" mass="10437">MPVYLLSDGPFAVPGAVSFKKEACVQSSQASVSTGKDLPHRSASYGWGGKHVLKARSLDRLLLRKLSQELDVLLLWEPCLLRVTPKRASGSFRVAG</sequence>
<keyword evidence="2" id="KW-1185">Reference proteome</keyword>
<accession>A0AAV7UJG7</accession>
<name>A0AAV7UJG7_PLEWA</name>